<dbReference type="Proteomes" id="UP000203507">
    <property type="component" value="Segment"/>
</dbReference>
<reference evidence="1" key="1">
    <citation type="journal article" date="2017" name="Vet. Pathol.">
        <title>Ranid Herpesvirus 3 and Proliferative Dermatitis in Free-Ranging Wild Common Frogs (Rana Temporaria).</title>
        <authorList>
            <person name="Origgi F.C."/>
            <person name="Schmidt B.R."/>
            <person name="Lohmann P."/>
            <person name="Otten P."/>
            <person name="Akdesir E."/>
            <person name="Gaschen V."/>
            <person name="Aguilar-Bultet L."/>
            <person name="Wahli T."/>
            <person name="Sattler U."/>
            <person name="Stoffel M.H."/>
        </authorList>
    </citation>
    <scope>NUCLEOTIDE SEQUENCE [LARGE SCALE GENOMIC DNA]</scope>
    <source>
        <strain evidence="1">FO1_2015</strain>
    </source>
</reference>
<dbReference type="GO" id="GO:0016740">
    <property type="term" value="F:transferase activity"/>
    <property type="evidence" value="ECO:0007669"/>
    <property type="project" value="UniProtKB-KW"/>
</dbReference>
<dbReference type="RefSeq" id="YP_009362480.1">
    <property type="nucleotide sequence ID" value="NC_034618.1"/>
</dbReference>
<proteinExistence type="predicted"/>
<organism evidence="1">
    <name type="scientific">Ranid herpesvirus 3</name>
    <dbReference type="NCBI Taxonomy" id="1987509"/>
    <lineage>
        <taxon>Viruses</taxon>
        <taxon>Duplodnaviria</taxon>
        <taxon>Heunggongvirae</taxon>
        <taxon>Peploviricota</taxon>
        <taxon>Herviviricetes</taxon>
        <taxon>Herpesvirales</taxon>
        <taxon>Alloherpesviridae</taxon>
        <taxon>Batravirus</taxon>
        <taxon>Batravirus ranidallo3</taxon>
    </lineage>
</organism>
<dbReference type="EMBL" id="KX832224">
    <property type="protein sequence ID" value="ARR28971.1"/>
    <property type="molecule type" value="Genomic_DNA"/>
</dbReference>
<dbReference type="GeneID" id="32878305"/>
<evidence type="ECO:0000313" key="1">
    <source>
        <dbReference type="EMBL" id="ARR28971.1"/>
    </source>
</evidence>
<accession>A0A1X9T5J1</accession>
<name>A0A1X9T5J1_9VIRU</name>
<protein>
    <submittedName>
        <fullName evidence="1">Putative metyltransferase protein</fullName>
    </submittedName>
</protein>
<dbReference type="KEGG" id="vg:32878305"/>
<keyword evidence="2" id="KW-1185">Reference proteome</keyword>
<keyword evidence="1" id="KW-0808">Transferase</keyword>
<sequence length="179" mass="20203">MEATIRGLCIGVQSRSLIHYEALTNKKCVPLEYTKSELMFLQQRPFSSLGKEYKSEGVVPFSIRLLINETDVRCMAMINLSTVLHNVEGGVLNTVDENTPSWFSEIVSADAEVKGSWQQFKWLRRQLLERVVTIKSFEDKEDFLVVSQIVDRLHVFAHSVGVALHIYLNGGRRGSSGSV</sequence>
<evidence type="ECO:0000313" key="2">
    <source>
        <dbReference type="Proteomes" id="UP000203507"/>
    </source>
</evidence>